<evidence type="ECO:0000313" key="4">
    <source>
        <dbReference type="Proteomes" id="UP000095003"/>
    </source>
</evidence>
<feature type="domain" description="PRD" evidence="2">
    <location>
        <begin position="171"/>
        <end position="280"/>
    </location>
</feature>
<accession>A0A1E3A155</accession>
<dbReference type="Pfam" id="PF00874">
    <property type="entry name" value="PRD"/>
    <property type="match status" value="2"/>
</dbReference>
<dbReference type="EMBL" id="MCGI01000010">
    <property type="protein sequence ID" value="ODM02141.1"/>
    <property type="molecule type" value="Genomic_DNA"/>
</dbReference>
<dbReference type="GO" id="GO:0006355">
    <property type="term" value="P:regulation of DNA-templated transcription"/>
    <property type="evidence" value="ECO:0007669"/>
    <property type="project" value="InterPro"/>
</dbReference>
<evidence type="ECO:0000256" key="1">
    <source>
        <dbReference type="ARBA" id="ARBA00022737"/>
    </source>
</evidence>
<proteinExistence type="predicted"/>
<evidence type="ECO:0000313" key="3">
    <source>
        <dbReference type="EMBL" id="ODM02141.1"/>
    </source>
</evidence>
<dbReference type="PROSITE" id="PS51372">
    <property type="entry name" value="PRD_2"/>
    <property type="match status" value="2"/>
</dbReference>
<dbReference type="SUPFAM" id="SSF50151">
    <property type="entry name" value="SacY-like RNA-binding domain"/>
    <property type="match status" value="1"/>
</dbReference>
<feature type="domain" description="PRD" evidence="2">
    <location>
        <begin position="65"/>
        <end position="170"/>
    </location>
</feature>
<dbReference type="Gene3D" id="2.30.24.10">
    <property type="entry name" value="CAT RNA-binding domain"/>
    <property type="match status" value="1"/>
</dbReference>
<reference evidence="3 4" key="1">
    <citation type="submission" date="2016-07" db="EMBL/GenBank/DDBJ databases">
        <title>Characterization of isolates of Eisenbergiella tayi derived from blood cultures, using whole genome sequencing.</title>
        <authorList>
            <person name="Burdz T."/>
            <person name="Wiebe D."/>
            <person name="Huynh C."/>
            <person name="Bernard K."/>
        </authorList>
    </citation>
    <scope>NUCLEOTIDE SEQUENCE [LARGE SCALE GENOMIC DNA]</scope>
    <source>
        <strain evidence="3 4">NML 120489</strain>
    </source>
</reference>
<dbReference type="InterPro" id="IPR011608">
    <property type="entry name" value="PRD"/>
</dbReference>
<dbReference type="InterPro" id="IPR036650">
    <property type="entry name" value="CAT_RNA-bd_dom_sf"/>
</dbReference>
<sequence>MIIGKIINNNVVSSWDEEGKEIIVMGRGLGFQKKAGQDVAEDGIEKIFRLESKDVRERFKDLLASMPLEYIQVSADIISCARKNLNTKLSQNVYLTLTDHIGFAIERFKDGMDFSNALYREIKRFYPQEFGIGMHALSLIEERTGIRLPDDEAASIAIHLVDAEFDIKVRDTWAMTNMIQDMMQILEKSLNLPPEDSLYRDRLASNLKFLAHRMLLLPPVEGREDYVFEEFVKNHCSGEYALAGKVKEHVKEQYGCEMTGEEQIYLALQLKQAGSFTDMTQNNKK</sequence>
<dbReference type="Pfam" id="PF03123">
    <property type="entry name" value="CAT_RBD"/>
    <property type="match status" value="1"/>
</dbReference>
<protein>
    <submittedName>
        <fullName evidence="3">Transcription antiterminator LicT</fullName>
    </submittedName>
</protein>
<comment type="caution">
    <text evidence="3">The sequence shown here is derived from an EMBL/GenBank/DDBJ whole genome shotgun (WGS) entry which is preliminary data.</text>
</comment>
<dbReference type="Gene3D" id="1.10.1790.10">
    <property type="entry name" value="PRD domain"/>
    <property type="match status" value="2"/>
</dbReference>
<evidence type="ECO:0000259" key="2">
    <source>
        <dbReference type="PROSITE" id="PS51372"/>
    </source>
</evidence>
<dbReference type="RefSeq" id="WP_069159501.1">
    <property type="nucleotide sequence ID" value="NZ_DBFYTC010000136.1"/>
</dbReference>
<dbReference type="InterPro" id="IPR004341">
    <property type="entry name" value="CAT_RNA-bd_dom"/>
</dbReference>
<dbReference type="InterPro" id="IPR036634">
    <property type="entry name" value="PRD_sf"/>
</dbReference>
<dbReference type="AlphaFoldDB" id="A0A1E3A155"/>
<dbReference type="NCBIfam" id="NF046042">
    <property type="entry name" value="LicT"/>
    <property type="match status" value="1"/>
</dbReference>
<keyword evidence="1" id="KW-0677">Repeat</keyword>
<dbReference type="PANTHER" id="PTHR30185">
    <property type="entry name" value="CRYPTIC BETA-GLUCOSIDE BGL OPERON ANTITERMINATOR"/>
    <property type="match status" value="1"/>
</dbReference>
<dbReference type="PATRIC" id="fig|1432052.3.peg.6934"/>
<dbReference type="InterPro" id="IPR050661">
    <property type="entry name" value="BglG_antiterminators"/>
</dbReference>
<dbReference type="PANTHER" id="PTHR30185:SF15">
    <property type="entry name" value="CRYPTIC BETA-GLUCOSIDE BGL OPERON ANTITERMINATOR"/>
    <property type="match status" value="1"/>
</dbReference>
<dbReference type="Proteomes" id="UP000095003">
    <property type="component" value="Unassembled WGS sequence"/>
</dbReference>
<dbReference type="SUPFAM" id="SSF63520">
    <property type="entry name" value="PTS-regulatory domain, PRD"/>
    <property type="match status" value="2"/>
</dbReference>
<organism evidence="3 4">
    <name type="scientific">Eisenbergiella tayi</name>
    <dbReference type="NCBI Taxonomy" id="1432052"/>
    <lineage>
        <taxon>Bacteria</taxon>
        <taxon>Bacillati</taxon>
        <taxon>Bacillota</taxon>
        <taxon>Clostridia</taxon>
        <taxon>Lachnospirales</taxon>
        <taxon>Lachnospiraceae</taxon>
        <taxon>Eisenbergiella</taxon>
    </lineage>
</organism>
<gene>
    <name evidence="3" type="primary">licT</name>
    <name evidence="3" type="ORF">BEH84_06284</name>
</gene>
<dbReference type="SMART" id="SM01061">
    <property type="entry name" value="CAT_RBD"/>
    <property type="match status" value="1"/>
</dbReference>
<dbReference type="GO" id="GO:0003723">
    <property type="term" value="F:RNA binding"/>
    <property type="evidence" value="ECO:0007669"/>
    <property type="project" value="InterPro"/>
</dbReference>
<dbReference type="GeneID" id="93304349"/>
<name>A0A1E3A155_9FIRM</name>